<dbReference type="Gene3D" id="3.40.525.10">
    <property type="entry name" value="CRAL-TRIO lipid binding domain"/>
    <property type="match status" value="1"/>
</dbReference>
<proteinExistence type="predicted"/>
<dbReference type="InterPro" id="IPR001251">
    <property type="entry name" value="CRAL-TRIO_dom"/>
</dbReference>
<dbReference type="SUPFAM" id="SSF52087">
    <property type="entry name" value="CRAL/TRIO domain"/>
    <property type="match status" value="1"/>
</dbReference>
<sequence length="476" mass="53946">MVEFLDDLQNPQACRVRQRLLEELEVERKELSESSSLHLLGPARLMRFLQANKGSVEEAAAHFRRMLAWYREADIGKTCFDVEGKEWSADFVEGGRELLHMMCIDVCMQAADGTMLWVHRDGLIQFDEIMGLPDEDFILRMCLLCESMQIYLDHRSEETGRLVKMIQVRDLKGFNITEVLWNPAAMKRFVDAAAILETAYPETLAQMIIVNPPSGFNLLWMAMQPMLSQRMREKIKEKFLLISDGVFQFPQLLAVITGTAALKGLTDSGSNGVGLGTFSPGQSRFRYRVLPPGGQAQWSFQIGPGGSLQLQVIIFEFEDGRSSPVIHQVFPMQAVSGAVSGHCGPLGLSGLLWFTWYNDSWTSTMQVKDLKISVNSSGEDLRNPSCSTIPLQPLGLFRNRKERWKNCLMQILNCCCPPLFGKKTDVDELPMGDHRQMNRHAEVEKAEMVEMEVELRAEPEEPEEPEADLLILWREP</sequence>
<reference evidence="2 3" key="1">
    <citation type="submission" date="2024-02" db="EMBL/GenBank/DDBJ databases">
        <authorList>
            <person name="Chen Y."/>
            <person name="Shah S."/>
            <person name="Dougan E. K."/>
            <person name="Thang M."/>
            <person name="Chan C."/>
        </authorList>
    </citation>
    <scope>NUCLEOTIDE SEQUENCE [LARGE SCALE GENOMIC DNA]</scope>
</reference>
<feature type="domain" description="CRAL-TRIO" evidence="1">
    <location>
        <begin position="109"/>
        <end position="270"/>
    </location>
</feature>
<dbReference type="PANTHER" id="PTHR23324">
    <property type="entry name" value="SEC14 RELATED PROTEIN"/>
    <property type="match status" value="1"/>
</dbReference>
<organism evidence="2 3">
    <name type="scientific">Durusdinium trenchii</name>
    <dbReference type="NCBI Taxonomy" id="1381693"/>
    <lineage>
        <taxon>Eukaryota</taxon>
        <taxon>Sar</taxon>
        <taxon>Alveolata</taxon>
        <taxon>Dinophyceae</taxon>
        <taxon>Suessiales</taxon>
        <taxon>Symbiodiniaceae</taxon>
        <taxon>Durusdinium</taxon>
    </lineage>
</organism>
<dbReference type="InterPro" id="IPR036273">
    <property type="entry name" value="CRAL/TRIO_N_dom_sf"/>
</dbReference>
<evidence type="ECO:0000313" key="2">
    <source>
        <dbReference type="EMBL" id="CAK9043311.1"/>
    </source>
</evidence>
<dbReference type="PROSITE" id="PS50191">
    <property type="entry name" value="CRAL_TRIO"/>
    <property type="match status" value="1"/>
</dbReference>
<evidence type="ECO:0000259" key="1">
    <source>
        <dbReference type="PROSITE" id="PS50191"/>
    </source>
</evidence>
<dbReference type="CDD" id="cd00170">
    <property type="entry name" value="SEC14"/>
    <property type="match status" value="1"/>
</dbReference>
<evidence type="ECO:0000313" key="3">
    <source>
        <dbReference type="Proteomes" id="UP001642484"/>
    </source>
</evidence>
<dbReference type="EMBL" id="CAXAMN010014446">
    <property type="protein sequence ID" value="CAK9043311.1"/>
    <property type="molecule type" value="Genomic_DNA"/>
</dbReference>
<name>A0ABP0LX47_9DINO</name>
<dbReference type="InterPro" id="IPR036865">
    <property type="entry name" value="CRAL-TRIO_dom_sf"/>
</dbReference>
<protein>
    <recommendedName>
        <fullName evidence="1">CRAL-TRIO domain-containing protein</fullName>
    </recommendedName>
</protein>
<dbReference type="InterPro" id="IPR051064">
    <property type="entry name" value="SEC14/CRAL-TRIO_domain"/>
</dbReference>
<comment type="caution">
    <text evidence="2">The sequence shown here is derived from an EMBL/GenBank/DDBJ whole genome shotgun (WGS) entry which is preliminary data.</text>
</comment>
<keyword evidence="3" id="KW-1185">Reference proteome</keyword>
<accession>A0ABP0LX47</accession>
<gene>
    <name evidence="2" type="ORF">CCMP2556_LOCUS22935</name>
</gene>
<dbReference type="SMART" id="SM00516">
    <property type="entry name" value="SEC14"/>
    <property type="match status" value="1"/>
</dbReference>
<dbReference type="SUPFAM" id="SSF46938">
    <property type="entry name" value="CRAL/TRIO N-terminal domain"/>
    <property type="match status" value="1"/>
</dbReference>
<dbReference type="Proteomes" id="UP001642484">
    <property type="component" value="Unassembled WGS sequence"/>
</dbReference>
<dbReference type="Pfam" id="PF00650">
    <property type="entry name" value="CRAL_TRIO"/>
    <property type="match status" value="1"/>
</dbReference>
<dbReference type="PANTHER" id="PTHR23324:SF87">
    <property type="entry name" value="CRAL-TRIO DOMAIN-CONTAINING PROTEIN C34C12.6"/>
    <property type="match status" value="1"/>
</dbReference>